<dbReference type="InterPro" id="IPR008972">
    <property type="entry name" value="Cupredoxin"/>
</dbReference>
<dbReference type="Gene3D" id="2.60.40.420">
    <property type="entry name" value="Cupredoxins - blue copper proteins"/>
    <property type="match status" value="1"/>
</dbReference>
<evidence type="ECO:0000256" key="7">
    <source>
        <dbReference type="NCBIfam" id="TIGR02375"/>
    </source>
</evidence>
<dbReference type="InterPro" id="IPR002386">
    <property type="entry name" value="Amicyanin/Pseudoazurin"/>
</dbReference>
<evidence type="ECO:0000256" key="2">
    <source>
        <dbReference type="ARBA" id="ARBA00022448"/>
    </source>
</evidence>
<keyword evidence="9" id="KW-0732">Signal</keyword>
<feature type="signal peptide" evidence="9">
    <location>
        <begin position="1"/>
        <end position="20"/>
    </location>
</feature>
<keyword evidence="5" id="KW-0249">Electron transport</keyword>
<reference evidence="11 12" key="1">
    <citation type="submission" date="2020-02" db="EMBL/GenBank/DDBJ databases">
        <title>Complete genome sequence of the novel Campylobacter species Candidatus Campylobacter infans.</title>
        <authorList>
            <person name="Duim B."/>
            <person name="Zomer A."/>
            <person name="van der Graaf L."/>
            <person name="Wagenaar J."/>
        </authorList>
    </citation>
    <scope>NUCLEOTIDE SEQUENCE [LARGE SCALE GENOMIC DNA]</scope>
    <source>
        <strain evidence="11 12">19S00001</strain>
    </source>
</reference>
<name>A0A7H9CIZ3_9BACT</name>
<evidence type="ECO:0000256" key="9">
    <source>
        <dbReference type="SAM" id="SignalP"/>
    </source>
</evidence>
<evidence type="ECO:0000256" key="8">
    <source>
        <dbReference type="PIRSR" id="PIRSR602386-1"/>
    </source>
</evidence>
<evidence type="ECO:0000259" key="10">
    <source>
        <dbReference type="Pfam" id="PF00127"/>
    </source>
</evidence>
<keyword evidence="6 8" id="KW-0186">Copper</keyword>
<evidence type="ECO:0000256" key="3">
    <source>
        <dbReference type="ARBA" id="ARBA00022723"/>
    </source>
</evidence>
<evidence type="ECO:0000256" key="4">
    <source>
        <dbReference type="ARBA" id="ARBA00022764"/>
    </source>
</evidence>
<keyword evidence="4" id="KW-0574">Periplasm</keyword>
<evidence type="ECO:0000256" key="5">
    <source>
        <dbReference type="ARBA" id="ARBA00022982"/>
    </source>
</evidence>
<dbReference type="SUPFAM" id="SSF49503">
    <property type="entry name" value="Cupredoxins"/>
    <property type="match status" value="1"/>
</dbReference>
<dbReference type="Proteomes" id="UP000509414">
    <property type="component" value="Chromosome"/>
</dbReference>
<feature type="binding site" evidence="8">
    <location>
        <position position="60"/>
    </location>
    <ligand>
        <name>Cu cation</name>
        <dbReference type="ChEBI" id="CHEBI:23378"/>
    </ligand>
</feature>
<evidence type="ECO:0000256" key="6">
    <source>
        <dbReference type="ARBA" id="ARBA00023008"/>
    </source>
</evidence>
<dbReference type="GO" id="GO:0009055">
    <property type="term" value="F:electron transfer activity"/>
    <property type="evidence" value="ECO:0007669"/>
    <property type="project" value="InterPro"/>
</dbReference>
<keyword evidence="3 8" id="KW-0479">Metal-binding</keyword>
<proteinExistence type="predicted"/>
<dbReference type="GO" id="GO:0005507">
    <property type="term" value="F:copper ion binding"/>
    <property type="evidence" value="ECO:0007669"/>
    <property type="project" value="UniProtKB-UniRule"/>
</dbReference>
<evidence type="ECO:0000256" key="1">
    <source>
        <dbReference type="ARBA" id="ARBA00004418"/>
    </source>
</evidence>
<organism evidence="11 12">
    <name type="scientific">Candidatus Campylobacter infans</name>
    <dbReference type="NCBI Taxonomy" id="2561898"/>
    <lineage>
        <taxon>Bacteria</taxon>
        <taxon>Pseudomonadati</taxon>
        <taxon>Campylobacterota</taxon>
        <taxon>Epsilonproteobacteria</taxon>
        <taxon>Campylobacterales</taxon>
        <taxon>Campylobacteraceae</taxon>
        <taxon>Campylobacter</taxon>
    </lineage>
</organism>
<dbReference type="PRINTS" id="PR00155">
    <property type="entry name" value="AMICYANIN"/>
</dbReference>
<dbReference type="InterPro" id="IPR000923">
    <property type="entry name" value="BlueCu_1"/>
</dbReference>
<sequence>MKKIVKIMSATALLCAFAYAKDYEVKMLDVNDEGTMVFEPGFIHIQKGDSITFVPTHKTHWAKSVIVPEGASKFESKLDEKATFKFDTEGVYIYECPPHKMMNMLGIIQVGKATNAAKAKAAVPKLEKRVSENKGRLEKYATQIKE</sequence>
<dbReference type="KEGG" id="cinf:CINF_1462"/>
<comment type="cofactor">
    <cofactor evidence="8">
        <name>Cu cation</name>
        <dbReference type="ChEBI" id="CHEBI:23378"/>
    </cofactor>
    <text evidence="8">Binds 1 copper ion per subunit.</text>
</comment>
<feature type="binding site" evidence="8">
    <location>
        <position position="99"/>
    </location>
    <ligand>
        <name>Cu cation</name>
        <dbReference type="ChEBI" id="CHEBI:23378"/>
    </ligand>
</feature>
<dbReference type="RefSeq" id="WP_179975062.1">
    <property type="nucleotide sequence ID" value="NZ_CP049075.1"/>
</dbReference>
<protein>
    <recommendedName>
        <fullName evidence="7">Pseudoazurin</fullName>
    </recommendedName>
</protein>
<feature type="binding site" evidence="8">
    <location>
        <position position="104"/>
    </location>
    <ligand>
        <name>Cu cation</name>
        <dbReference type="ChEBI" id="CHEBI:23378"/>
    </ligand>
</feature>
<feature type="binding site" evidence="8">
    <location>
        <position position="96"/>
    </location>
    <ligand>
        <name>Cu cation</name>
        <dbReference type="ChEBI" id="CHEBI:23378"/>
    </ligand>
</feature>
<dbReference type="Pfam" id="PF00127">
    <property type="entry name" value="Copper-bind"/>
    <property type="match status" value="1"/>
</dbReference>
<keyword evidence="2" id="KW-0813">Transport</keyword>
<feature type="domain" description="Blue (type 1) copper" evidence="10">
    <location>
        <begin position="29"/>
        <end position="110"/>
    </location>
</feature>
<dbReference type="InterPro" id="IPR012745">
    <property type="entry name" value="Pseudoazurin"/>
</dbReference>
<feature type="chain" id="PRO_5028940017" description="Pseudoazurin" evidence="9">
    <location>
        <begin position="21"/>
        <end position="146"/>
    </location>
</feature>
<comment type="subcellular location">
    <subcellularLocation>
        <location evidence="1">Periplasm</location>
    </subcellularLocation>
</comment>
<accession>A0A7H9CIZ3</accession>
<dbReference type="GO" id="GO:0042597">
    <property type="term" value="C:periplasmic space"/>
    <property type="evidence" value="ECO:0007669"/>
    <property type="project" value="UniProtKB-SubCell"/>
</dbReference>
<evidence type="ECO:0000313" key="11">
    <source>
        <dbReference type="EMBL" id="QLI05942.1"/>
    </source>
</evidence>
<gene>
    <name evidence="11" type="ORF">CINF_1462</name>
</gene>
<dbReference type="EMBL" id="CP049075">
    <property type="protein sequence ID" value="QLI05942.1"/>
    <property type="molecule type" value="Genomic_DNA"/>
</dbReference>
<dbReference type="NCBIfam" id="TIGR02375">
    <property type="entry name" value="pseudoazurin"/>
    <property type="match status" value="1"/>
</dbReference>
<dbReference type="AlphaFoldDB" id="A0A7H9CIZ3"/>
<keyword evidence="12" id="KW-1185">Reference proteome</keyword>
<evidence type="ECO:0000313" key="12">
    <source>
        <dbReference type="Proteomes" id="UP000509414"/>
    </source>
</evidence>